<feature type="region of interest" description="Disordered" evidence="1">
    <location>
        <begin position="488"/>
        <end position="512"/>
    </location>
</feature>
<reference evidence="2" key="1">
    <citation type="submission" date="2013-12" db="EMBL/GenBank/DDBJ databases">
        <title>The Genome Sequence of Aphanomyces invadans NJM9701.</title>
        <authorList>
            <consortium name="The Broad Institute Genomics Platform"/>
            <person name="Russ C."/>
            <person name="Tyler B."/>
            <person name="van West P."/>
            <person name="Dieguez-Uribeondo J."/>
            <person name="Young S.K."/>
            <person name="Zeng Q."/>
            <person name="Gargeya S."/>
            <person name="Fitzgerald M."/>
            <person name="Abouelleil A."/>
            <person name="Alvarado L."/>
            <person name="Chapman S.B."/>
            <person name="Gainer-Dewar J."/>
            <person name="Goldberg J."/>
            <person name="Griggs A."/>
            <person name="Gujja S."/>
            <person name="Hansen M."/>
            <person name="Howarth C."/>
            <person name="Imamovic A."/>
            <person name="Ireland A."/>
            <person name="Larimer J."/>
            <person name="McCowan C."/>
            <person name="Murphy C."/>
            <person name="Pearson M."/>
            <person name="Poon T.W."/>
            <person name="Priest M."/>
            <person name="Roberts A."/>
            <person name="Saif S."/>
            <person name="Shea T."/>
            <person name="Sykes S."/>
            <person name="Wortman J."/>
            <person name="Nusbaum C."/>
            <person name="Birren B."/>
        </authorList>
    </citation>
    <scope>NUCLEOTIDE SEQUENCE [LARGE SCALE GENOMIC DNA]</scope>
    <source>
        <strain evidence="2">NJM9701</strain>
    </source>
</reference>
<dbReference type="VEuPathDB" id="FungiDB:H310_10696"/>
<gene>
    <name evidence="2" type="ORF">H310_10696</name>
</gene>
<sequence>MPQSRAWHSTIAMSAHELLDMNEVFGGDVDGSKESMDPVLIEDADMLCDTLNQICELEQQQQQHPPKDVSMMSFADDLDVMDWGKADEDRPAEACTSAPFSRVAAVGHGSNDTSKAVEDALYGDDDDDDDSPAPSTLIKVEIESIQSHGVTDSKDDCGLLSDMPNMLDMLNAMYADQASDPQGHDATTCVDQGPKFTPLSIHIPAPISIPHYQPLQPATVTYQNTKLLAPHSTPNIHFTSPVYFSQLAPPPHREATVKPQPPFARPPPTGLAANALLSPTYQGHVLASRLCCPKAKTPKALPRFTHSPDIAEQKLMRIFFQYCDPATKCLKFPQLLNMLTKHRIKEESPMNLSILFPPNETTTTPFPQSLFPSESDTLTLDAFRNAFQICNRCTELKRKQSAAVVTAGDGNPVVVSAFPRDVTDDVAPVLVRVVPLTYEGPKIKSCDHFQWTWCEGFDKTGNEKCNGTNRHDKCPKYLANCTLWKHRLPPKNRKSKGPDEMDSPAKKLKFFS</sequence>
<dbReference type="RefSeq" id="XP_008875360.1">
    <property type="nucleotide sequence ID" value="XM_008877138.1"/>
</dbReference>
<dbReference type="GeneID" id="20087746"/>
<dbReference type="EMBL" id="KI913978">
    <property type="protein sequence ID" value="ETV96049.1"/>
    <property type="molecule type" value="Genomic_DNA"/>
</dbReference>
<protein>
    <submittedName>
        <fullName evidence="2">Uncharacterized protein</fullName>
    </submittedName>
</protein>
<dbReference type="eggNOG" id="ENOG502RX8N">
    <property type="taxonomic scope" value="Eukaryota"/>
</dbReference>
<dbReference type="AlphaFoldDB" id="A0A024TPX0"/>
<feature type="compositionally biased region" description="Basic and acidic residues" evidence="1">
    <location>
        <begin position="496"/>
        <end position="505"/>
    </location>
</feature>
<proteinExistence type="predicted"/>
<organism evidence="2">
    <name type="scientific">Aphanomyces invadans</name>
    <dbReference type="NCBI Taxonomy" id="157072"/>
    <lineage>
        <taxon>Eukaryota</taxon>
        <taxon>Sar</taxon>
        <taxon>Stramenopiles</taxon>
        <taxon>Oomycota</taxon>
        <taxon>Saprolegniomycetes</taxon>
        <taxon>Saprolegniales</taxon>
        <taxon>Verrucalvaceae</taxon>
        <taxon>Aphanomyces</taxon>
    </lineage>
</organism>
<evidence type="ECO:0000256" key="1">
    <source>
        <dbReference type="SAM" id="MobiDB-lite"/>
    </source>
</evidence>
<dbReference type="OrthoDB" id="74996at2759"/>
<accession>A0A024TPX0</accession>
<name>A0A024TPX0_9STRA</name>
<evidence type="ECO:0000313" key="2">
    <source>
        <dbReference type="EMBL" id="ETV96049.1"/>
    </source>
</evidence>